<dbReference type="InterPro" id="IPR036909">
    <property type="entry name" value="Cyt_c-like_dom_sf"/>
</dbReference>
<dbReference type="InterPro" id="IPR002323">
    <property type="entry name" value="Cyt_CIE"/>
</dbReference>
<dbReference type="InterPro" id="IPR009056">
    <property type="entry name" value="Cyt_c-like_dom"/>
</dbReference>
<dbReference type="SUPFAM" id="SSF46626">
    <property type="entry name" value="Cytochrome c"/>
    <property type="match status" value="1"/>
</dbReference>
<evidence type="ECO:0000256" key="3">
    <source>
        <dbReference type="ARBA" id="ARBA00022723"/>
    </source>
</evidence>
<evidence type="ECO:0000256" key="2">
    <source>
        <dbReference type="ARBA" id="ARBA00022617"/>
    </source>
</evidence>
<comment type="caution">
    <text evidence="9">The sequence shown here is derived from an EMBL/GenBank/DDBJ whole genome shotgun (WGS) entry which is preliminary data.</text>
</comment>
<feature type="domain" description="Cytochrome c" evidence="8">
    <location>
        <begin position="61"/>
        <end position="141"/>
    </location>
</feature>
<keyword evidence="2 6" id="KW-0349">Heme</keyword>
<evidence type="ECO:0000256" key="7">
    <source>
        <dbReference type="SAM" id="SignalP"/>
    </source>
</evidence>
<proteinExistence type="predicted"/>
<keyword evidence="10" id="KW-1185">Reference proteome</keyword>
<dbReference type="EMBL" id="JABEVQ010000009">
    <property type="protein sequence ID" value="NWN92788.1"/>
    <property type="molecule type" value="Genomic_DNA"/>
</dbReference>
<evidence type="ECO:0000256" key="1">
    <source>
        <dbReference type="ARBA" id="ARBA00022448"/>
    </source>
</evidence>
<dbReference type="PROSITE" id="PS51007">
    <property type="entry name" value="CYTC"/>
    <property type="match status" value="1"/>
</dbReference>
<organism evidence="9 10">
    <name type="scientific">Marinobacter adhaerens</name>
    <dbReference type="NCBI Taxonomy" id="1033846"/>
    <lineage>
        <taxon>Bacteria</taxon>
        <taxon>Pseudomonadati</taxon>
        <taxon>Pseudomonadota</taxon>
        <taxon>Gammaproteobacteria</taxon>
        <taxon>Pseudomonadales</taxon>
        <taxon>Marinobacteraceae</taxon>
        <taxon>Marinobacter</taxon>
    </lineage>
</organism>
<keyword evidence="7" id="KW-0732">Signal</keyword>
<feature type="chain" id="PRO_5032616849" evidence="7">
    <location>
        <begin position="22"/>
        <end position="142"/>
    </location>
</feature>
<dbReference type="AlphaFoldDB" id="A0A851I404"/>
<dbReference type="PANTHER" id="PTHR40942:SF4">
    <property type="entry name" value="CYTOCHROME C5"/>
    <property type="match status" value="1"/>
</dbReference>
<feature type="signal peptide" evidence="7">
    <location>
        <begin position="1"/>
        <end position="21"/>
    </location>
</feature>
<dbReference type="PRINTS" id="PR00607">
    <property type="entry name" value="CYTCHROMECIE"/>
</dbReference>
<evidence type="ECO:0000313" key="9">
    <source>
        <dbReference type="EMBL" id="NWN92788.1"/>
    </source>
</evidence>
<dbReference type="Proteomes" id="UP000536442">
    <property type="component" value="Unassembled WGS sequence"/>
</dbReference>
<evidence type="ECO:0000313" key="10">
    <source>
        <dbReference type="Proteomes" id="UP000536442"/>
    </source>
</evidence>
<sequence length="142" mass="14383">MKRVLAVVLLGFGIGASAVMANVNDEIRARIQPVGEVCVQGEDCGDAAAAASETASSDSGSSARSGSEVYDAVCMACHTTGAAGAPVIGNADDWAPRIDQGMETLMDHAINGFNAMPAKGGCATCPDEEIEAAVEHIVAESK</sequence>
<evidence type="ECO:0000256" key="5">
    <source>
        <dbReference type="ARBA" id="ARBA00023004"/>
    </source>
</evidence>
<dbReference type="Pfam" id="PF13442">
    <property type="entry name" value="Cytochrome_CBB3"/>
    <property type="match status" value="1"/>
</dbReference>
<gene>
    <name evidence="9" type="ORF">HLV39_14950</name>
</gene>
<keyword evidence="3 6" id="KW-0479">Metal-binding</keyword>
<name>A0A851I404_9GAMM</name>
<evidence type="ECO:0000256" key="6">
    <source>
        <dbReference type="PROSITE-ProRule" id="PRU00433"/>
    </source>
</evidence>
<evidence type="ECO:0000259" key="8">
    <source>
        <dbReference type="PROSITE" id="PS51007"/>
    </source>
</evidence>
<dbReference type="GO" id="GO:0020037">
    <property type="term" value="F:heme binding"/>
    <property type="evidence" value="ECO:0007669"/>
    <property type="project" value="InterPro"/>
</dbReference>
<keyword evidence="4" id="KW-0249">Electron transport</keyword>
<protein>
    <submittedName>
        <fullName evidence="9">Cytochrome c5 family protein</fullName>
    </submittedName>
</protein>
<dbReference type="PANTHER" id="PTHR40942">
    <property type="match status" value="1"/>
</dbReference>
<evidence type="ECO:0000256" key="4">
    <source>
        <dbReference type="ARBA" id="ARBA00022982"/>
    </source>
</evidence>
<accession>A0A851I404</accession>
<keyword evidence="5 6" id="KW-0408">Iron</keyword>
<dbReference type="GO" id="GO:0009055">
    <property type="term" value="F:electron transfer activity"/>
    <property type="evidence" value="ECO:0007669"/>
    <property type="project" value="InterPro"/>
</dbReference>
<dbReference type="Gene3D" id="1.10.760.10">
    <property type="entry name" value="Cytochrome c-like domain"/>
    <property type="match status" value="1"/>
</dbReference>
<keyword evidence="1" id="KW-0813">Transport</keyword>
<dbReference type="GO" id="GO:0005506">
    <property type="term" value="F:iron ion binding"/>
    <property type="evidence" value="ECO:0007669"/>
    <property type="project" value="InterPro"/>
</dbReference>
<reference evidence="9 10" key="1">
    <citation type="submission" date="2020-03" db="EMBL/GenBank/DDBJ databases">
        <title>Metagenomic, metatranscriptomic, and metabolomic analyses revealed the key microbes and metabolic features during the fermentation of ganjang, Korean traditional soy sauce.</title>
        <authorList>
            <person name="Chun B.H."/>
            <person name="Jeon C.O."/>
        </authorList>
    </citation>
    <scope>NUCLEOTIDE SEQUENCE [LARGE SCALE GENOMIC DNA]</scope>
    <source>
        <strain evidence="9 10">KG14</strain>
    </source>
</reference>